<feature type="binding site" evidence="5">
    <location>
        <position position="151"/>
    </location>
    <ligand>
        <name>Zn(2+)</name>
        <dbReference type="ChEBI" id="CHEBI:29105"/>
        <note>structural</note>
    </ligand>
</feature>
<feature type="region of interest" description="LID" evidence="5">
    <location>
        <begin position="124"/>
        <end position="161"/>
    </location>
</feature>
<comment type="similarity">
    <text evidence="5 6">Belongs to the adenylate kinase family.</text>
</comment>
<comment type="catalytic activity">
    <reaction evidence="5 7">
        <text>AMP + ATP = 2 ADP</text>
        <dbReference type="Rhea" id="RHEA:12973"/>
        <dbReference type="ChEBI" id="CHEBI:30616"/>
        <dbReference type="ChEBI" id="CHEBI:456215"/>
        <dbReference type="ChEBI" id="CHEBI:456216"/>
        <dbReference type="EC" id="2.7.4.3"/>
    </reaction>
</comment>
<keyword evidence="2 5" id="KW-0545">Nucleotide biosynthesis</keyword>
<feature type="binding site" evidence="5">
    <location>
        <position position="31"/>
    </location>
    <ligand>
        <name>AMP</name>
        <dbReference type="ChEBI" id="CHEBI:456215"/>
    </ligand>
</feature>
<feature type="binding site" evidence="5">
    <location>
        <position position="125"/>
    </location>
    <ligand>
        <name>ATP</name>
        <dbReference type="ChEBI" id="CHEBI:30616"/>
    </ligand>
</feature>
<dbReference type="SUPFAM" id="SSF52540">
    <property type="entry name" value="P-loop containing nucleoside triphosphate hydrolases"/>
    <property type="match status" value="1"/>
</dbReference>
<dbReference type="PROSITE" id="PS00113">
    <property type="entry name" value="ADENYLATE_KINASE"/>
    <property type="match status" value="1"/>
</dbReference>
<keyword evidence="5" id="KW-0862">Zinc</keyword>
<dbReference type="GO" id="GO:0008270">
    <property type="term" value="F:zinc ion binding"/>
    <property type="evidence" value="ECO:0007669"/>
    <property type="project" value="UniProtKB-UniRule"/>
</dbReference>
<comment type="subunit">
    <text evidence="5 7">Monomer.</text>
</comment>
<comment type="subcellular location">
    <subcellularLocation>
        <location evidence="5 7">Cytoplasm</location>
    </subcellularLocation>
</comment>
<feature type="region of interest" description="NMP" evidence="5">
    <location>
        <begin position="30"/>
        <end position="59"/>
    </location>
</feature>
<evidence type="ECO:0000256" key="3">
    <source>
        <dbReference type="ARBA" id="ARBA00022741"/>
    </source>
</evidence>
<protein>
    <recommendedName>
        <fullName evidence="5 7">Adenylate kinase</fullName>
        <shortName evidence="5">AK</shortName>
        <ecNumber evidence="5 7">2.7.4.3</ecNumber>
    </recommendedName>
    <alternativeName>
        <fullName evidence="5">ATP-AMP transphosphorylase</fullName>
    </alternativeName>
    <alternativeName>
        <fullName evidence="5">ATP:AMP phosphotransferase</fullName>
    </alternativeName>
    <alternativeName>
        <fullName evidence="5">Adenylate monophosphate kinase</fullName>
    </alternativeName>
</protein>
<evidence type="ECO:0000313" key="10">
    <source>
        <dbReference type="Proteomes" id="UP000229307"/>
    </source>
</evidence>
<dbReference type="GO" id="GO:0004017">
    <property type="term" value="F:AMP kinase activity"/>
    <property type="evidence" value="ECO:0007669"/>
    <property type="project" value="UniProtKB-UniRule"/>
</dbReference>
<evidence type="ECO:0000256" key="7">
    <source>
        <dbReference type="RuleBase" id="RU003331"/>
    </source>
</evidence>
<sequence length="212" mass="23922">MKIIVLGPPGSGKGTQAVRLGKYCRVPHISTGDILRQLVKGKTFLAKRVKSYMNSGKLVPDRIIVDIVSGRLAEKDAKKGFVLDGFPRNLNQAEILEKLAMVKDKPKVFNLKASDKTLVKRISGRRVCGSCRANYHVEYNPSKIMEKCANCGGSLYQRDDDKPQAIRNRLKVYKKESRPLVRYYAKKKMLVSINGEKTEKEVFSSLIKHLKK</sequence>
<dbReference type="NCBIfam" id="NF001381">
    <property type="entry name" value="PRK00279.1-3"/>
    <property type="match status" value="1"/>
</dbReference>
<dbReference type="InterPro" id="IPR027417">
    <property type="entry name" value="P-loop_NTPase"/>
</dbReference>
<dbReference type="InterPro" id="IPR006259">
    <property type="entry name" value="Adenyl_kin_sub"/>
</dbReference>
<feature type="binding site" evidence="5">
    <location>
        <position position="131"/>
    </location>
    <ligand>
        <name>Zn(2+)</name>
        <dbReference type="ChEBI" id="CHEBI:29105"/>
        <note>structural</note>
    </ligand>
</feature>
<dbReference type="GO" id="GO:0005524">
    <property type="term" value="F:ATP binding"/>
    <property type="evidence" value="ECO:0007669"/>
    <property type="project" value="UniProtKB-UniRule"/>
</dbReference>
<dbReference type="Proteomes" id="UP000229307">
    <property type="component" value="Unassembled WGS sequence"/>
</dbReference>
<feature type="binding site" evidence="5">
    <location>
        <position position="36"/>
    </location>
    <ligand>
        <name>AMP</name>
        <dbReference type="ChEBI" id="CHEBI:456215"/>
    </ligand>
</feature>
<feature type="binding site" evidence="5">
    <location>
        <position position="169"/>
    </location>
    <ligand>
        <name>AMP</name>
        <dbReference type="ChEBI" id="CHEBI:456215"/>
    </ligand>
</feature>
<gene>
    <name evidence="5" type="primary">adk</name>
    <name evidence="9" type="ORF">COY52_07770</name>
</gene>
<dbReference type="EMBL" id="PFMR01000206">
    <property type="protein sequence ID" value="PIZ16162.1"/>
    <property type="molecule type" value="Genomic_DNA"/>
</dbReference>
<dbReference type="AlphaFoldDB" id="A0A2M7S9H7"/>
<evidence type="ECO:0000259" key="8">
    <source>
        <dbReference type="Pfam" id="PF05191"/>
    </source>
</evidence>
<keyword evidence="4 5" id="KW-0418">Kinase</keyword>
<keyword evidence="5" id="KW-0479">Metal-binding</keyword>
<evidence type="ECO:0000313" key="9">
    <source>
        <dbReference type="EMBL" id="PIZ16162.1"/>
    </source>
</evidence>
<dbReference type="HAMAP" id="MF_00235">
    <property type="entry name" value="Adenylate_kinase_Adk"/>
    <property type="match status" value="1"/>
</dbReference>
<accession>A0A2M7S9H7</accession>
<reference evidence="10" key="1">
    <citation type="submission" date="2017-09" db="EMBL/GenBank/DDBJ databases">
        <title>Depth-based differentiation of microbial function through sediment-hosted aquifers and enrichment of novel symbionts in the deep terrestrial subsurface.</title>
        <authorList>
            <person name="Probst A.J."/>
            <person name="Ladd B."/>
            <person name="Jarett J.K."/>
            <person name="Geller-Mcgrath D.E."/>
            <person name="Sieber C.M.K."/>
            <person name="Emerson J.B."/>
            <person name="Anantharaman K."/>
            <person name="Thomas B.C."/>
            <person name="Malmstrom R."/>
            <person name="Stieglmeier M."/>
            <person name="Klingl A."/>
            <person name="Woyke T."/>
            <person name="Ryan C.M."/>
            <person name="Banfield J.F."/>
        </authorList>
    </citation>
    <scope>NUCLEOTIDE SEQUENCE [LARGE SCALE GENOMIC DNA]</scope>
</reference>
<feature type="binding site" evidence="5">
    <location>
        <position position="92"/>
    </location>
    <ligand>
        <name>AMP</name>
        <dbReference type="ChEBI" id="CHEBI:456215"/>
    </ligand>
</feature>
<dbReference type="Pfam" id="PF05191">
    <property type="entry name" value="ADK_lid"/>
    <property type="match status" value="1"/>
</dbReference>
<dbReference type="CDD" id="cd01428">
    <property type="entry name" value="ADK"/>
    <property type="match status" value="1"/>
</dbReference>
<feature type="binding site" evidence="5">
    <location>
        <position position="148"/>
    </location>
    <ligand>
        <name>Zn(2+)</name>
        <dbReference type="ChEBI" id="CHEBI:29105"/>
        <note>structural</note>
    </ligand>
</feature>
<proteinExistence type="inferred from homology"/>
<comment type="function">
    <text evidence="5">Catalyzes the reversible transfer of the terminal phosphate group between ATP and AMP. Plays an important role in cellular energy homeostasis and in adenine nucleotide metabolism.</text>
</comment>
<dbReference type="GO" id="GO:0005737">
    <property type="term" value="C:cytoplasm"/>
    <property type="evidence" value="ECO:0007669"/>
    <property type="project" value="UniProtKB-SubCell"/>
</dbReference>
<dbReference type="PANTHER" id="PTHR23359">
    <property type="entry name" value="NUCLEOTIDE KINASE"/>
    <property type="match status" value="1"/>
</dbReference>
<comment type="caution">
    <text evidence="9">The sequence shown here is derived from an EMBL/GenBank/DDBJ whole genome shotgun (WGS) entry which is preliminary data.</text>
</comment>
<keyword evidence="1 5" id="KW-0808">Transferase</keyword>
<dbReference type="NCBIfam" id="NF001380">
    <property type="entry name" value="PRK00279.1-2"/>
    <property type="match status" value="1"/>
</dbReference>
<dbReference type="EC" id="2.7.4.3" evidence="5 7"/>
<evidence type="ECO:0000256" key="6">
    <source>
        <dbReference type="RuleBase" id="RU003330"/>
    </source>
</evidence>
<organism evidence="9 10">
    <name type="scientific">Candidatus Desantisbacteria bacterium CG_4_10_14_0_8_um_filter_48_22</name>
    <dbReference type="NCBI Taxonomy" id="1974543"/>
    <lineage>
        <taxon>Bacteria</taxon>
        <taxon>Candidatus Desantisiibacteriota</taxon>
    </lineage>
</organism>
<feature type="binding site" evidence="5">
    <location>
        <position position="197"/>
    </location>
    <ligand>
        <name>ATP</name>
        <dbReference type="ChEBI" id="CHEBI:30616"/>
    </ligand>
</feature>
<evidence type="ECO:0000256" key="5">
    <source>
        <dbReference type="HAMAP-Rule" id="MF_00235"/>
    </source>
</evidence>
<dbReference type="UniPathway" id="UPA00588">
    <property type="reaction ID" value="UER00649"/>
</dbReference>
<dbReference type="PRINTS" id="PR00094">
    <property type="entry name" value="ADENYLTKNASE"/>
</dbReference>
<feature type="domain" description="Adenylate kinase active site lid" evidence="8">
    <location>
        <begin position="125"/>
        <end position="160"/>
    </location>
</feature>
<comment type="pathway">
    <text evidence="5">Purine metabolism; AMP biosynthesis via salvage pathway; AMP from ADP: step 1/1.</text>
</comment>
<keyword evidence="5" id="KW-0963">Cytoplasm</keyword>
<keyword evidence="5 7" id="KW-0067">ATP-binding</keyword>
<evidence type="ECO:0000256" key="4">
    <source>
        <dbReference type="ARBA" id="ARBA00022777"/>
    </source>
</evidence>
<dbReference type="InterPro" id="IPR033690">
    <property type="entry name" value="Adenylat_kinase_CS"/>
</dbReference>
<feature type="binding site" evidence="5">
    <location>
        <position position="158"/>
    </location>
    <ligand>
        <name>AMP</name>
        <dbReference type="ChEBI" id="CHEBI:456215"/>
    </ligand>
</feature>
<feature type="binding site" evidence="5">
    <location>
        <position position="128"/>
    </location>
    <ligand>
        <name>Zn(2+)</name>
        <dbReference type="ChEBI" id="CHEBI:29105"/>
        <note>structural</note>
    </ligand>
</feature>
<dbReference type="Gene3D" id="3.40.50.300">
    <property type="entry name" value="P-loop containing nucleotide triphosphate hydrolases"/>
    <property type="match status" value="1"/>
</dbReference>
<dbReference type="InterPro" id="IPR000850">
    <property type="entry name" value="Adenylat/UMP-CMP_kin"/>
</dbReference>
<keyword evidence="3 5" id="KW-0547">Nucleotide-binding</keyword>
<evidence type="ECO:0000256" key="2">
    <source>
        <dbReference type="ARBA" id="ARBA00022727"/>
    </source>
</evidence>
<dbReference type="InterPro" id="IPR007862">
    <property type="entry name" value="Adenylate_kinase_lid-dom"/>
</dbReference>
<feature type="binding site" evidence="5">
    <location>
        <begin position="10"/>
        <end position="15"/>
    </location>
    <ligand>
        <name>ATP</name>
        <dbReference type="ChEBI" id="CHEBI:30616"/>
    </ligand>
</feature>
<evidence type="ECO:0000256" key="1">
    <source>
        <dbReference type="ARBA" id="ARBA00022679"/>
    </source>
</evidence>
<comment type="domain">
    <text evidence="5">Consists of three domains, a large central CORE domain and two small peripheral domains, NMPbind and LID, which undergo movements during catalysis. The LID domain closes over the site of phosphoryl transfer upon ATP binding. Assembling and dissambling the active center during each catalytic cycle provides an effective means to prevent ATP hydrolysis. Some bacteria have evolved a zinc-coordinating structure that stabilizes the LID domain.</text>
</comment>
<feature type="binding site" evidence="5">
    <location>
        <begin position="57"/>
        <end position="59"/>
    </location>
    <ligand>
        <name>AMP</name>
        <dbReference type="ChEBI" id="CHEBI:456215"/>
    </ligand>
</feature>
<feature type="binding site" evidence="5">
    <location>
        <begin position="85"/>
        <end position="88"/>
    </location>
    <ligand>
        <name>AMP</name>
        <dbReference type="ChEBI" id="CHEBI:456215"/>
    </ligand>
</feature>
<name>A0A2M7S9H7_9BACT</name>
<dbReference type="GO" id="GO:0044209">
    <property type="term" value="P:AMP salvage"/>
    <property type="evidence" value="ECO:0007669"/>
    <property type="project" value="UniProtKB-UniRule"/>
</dbReference>
<dbReference type="NCBIfam" id="TIGR01351">
    <property type="entry name" value="adk"/>
    <property type="match status" value="1"/>
</dbReference>
<dbReference type="FunFam" id="3.40.50.300:FF:000106">
    <property type="entry name" value="Adenylate kinase mitochondrial"/>
    <property type="match status" value="1"/>
</dbReference>
<comment type="caution">
    <text evidence="5">Lacks conserved residue(s) required for the propagation of feature annotation.</text>
</comment>
<dbReference type="Pfam" id="PF00406">
    <property type="entry name" value="ADK"/>
    <property type="match status" value="1"/>
</dbReference>